<gene>
    <name evidence="2" type="ORF">E5676_scaffold1212G00560</name>
    <name evidence="1" type="ORF">E6C27_scaffold638G00330</name>
</gene>
<accession>A0A5D3E0N9</accession>
<dbReference type="Proteomes" id="UP000321947">
    <property type="component" value="Unassembled WGS sequence"/>
</dbReference>
<dbReference type="EMBL" id="SSTD01001747">
    <property type="protein sequence ID" value="TYK29288.1"/>
    <property type="molecule type" value="Genomic_DNA"/>
</dbReference>
<dbReference type="InterPro" id="IPR043502">
    <property type="entry name" value="DNA/RNA_pol_sf"/>
</dbReference>
<name>A0A5D3E0N9_CUCMM</name>
<dbReference type="Gene3D" id="3.10.10.10">
    <property type="entry name" value="HIV Type 1 Reverse Transcriptase, subunit A, domain 1"/>
    <property type="match status" value="1"/>
</dbReference>
<dbReference type="SUPFAM" id="SSF56672">
    <property type="entry name" value="DNA/RNA polymerases"/>
    <property type="match status" value="1"/>
</dbReference>
<evidence type="ECO:0000313" key="2">
    <source>
        <dbReference type="EMBL" id="TYK29288.1"/>
    </source>
</evidence>
<evidence type="ECO:0000313" key="4">
    <source>
        <dbReference type="Proteomes" id="UP000321947"/>
    </source>
</evidence>
<comment type="caution">
    <text evidence="2">The sequence shown here is derived from an EMBL/GenBank/DDBJ whole genome shotgun (WGS) entry which is preliminary data.</text>
</comment>
<organism evidence="2 4">
    <name type="scientific">Cucumis melo var. makuwa</name>
    <name type="common">Oriental melon</name>
    <dbReference type="NCBI Taxonomy" id="1194695"/>
    <lineage>
        <taxon>Eukaryota</taxon>
        <taxon>Viridiplantae</taxon>
        <taxon>Streptophyta</taxon>
        <taxon>Embryophyta</taxon>
        <taxon>Tracheophyta</taxon>
        <taxon>Spermatophyta</taxon>
        <taxon>Magnoliopsida</taxon>
        <taxon>eudicotyledons</taxon>
        <taxon>Gunneridae</taxon>
        <taxon>Pentapetalae</taxon>
        <taxon>rosids</taxon>
        <taxon>fabids</taxon>
        <taxon>Cucurbitales</taxon>
        <taxon>Cucurbitaceae</taxon>
        <taxon>Benincaseae</taxon>
        <taxon>Cucumis</taxon>
    </lineage>
</organism>
<protein>
    <submittedName>
        <fullName evidence="2">Ty3-gypsy retroelement transposase</fullName>
    </submittedName>
</protein>
<evidence type="ECO:0000313" key="1">
    <source>
        <dbReference type="EMBL" id="KAA0065530.1"/>
    </source>
</evidence>
<dbReference type="AlphaFoldDB" id="A0A5D3E0N9"/>
<dbReference type="OrthoDB" id="1749611at2759"/>
<dbReference type="EMBL" id="SSTE01001422">
    <property type="protein sequence ID" value="KAA0065530.1"/>
    <property type="molecule type" value="Genomic_DNA"/>
</dbReference>
<proteinExistence type="predicted"/>
<reference evidence="3 4" key="1">
    <citation type="submission" date="2019-08" db="EMBL/GenBank/DDBJ databases">
        <title>Draft genome sequences of two oriental melons (Cucumis melo L. var makuwa).</title>
        <authorList>
            <person name="Kwon S.-Y."/>
        </authorList>
    </citation>
    <scope>NUCLEOTIDE SEQUENCE [LARGE SCALE GENOMIC DNA]</scope>
    <source>
        <strain evidence="4">cv. Chang Bougi</strain>
        <strain evidence="3">cv. SW 3</strain>
        <tissue evidence="2">Leaf</tissue>
    </source>
</reference>
<sequence>MTKTGTSKVSVKEGYEEEPLRTVENPIPAIIDKFADVFEWPEKLPPQKGNDHHIYLKKGVDPINVQPYRYAHHQKEEMERSMDEMLDFRHHQAQQEPSLQSSFVGVKERWELEILCRL</sequence>
<evidence type="ECO:0000313" key="3">
    <source>
        <dbReference type="Proteomes" id="UP000321393"/>
    </source>
</evidence>
<dbReference type="Proteomes" id="UP000321393">
    <property type="component" value="Unassembled WGS sequence"/>
</dbReference>